<dbReference type="GO" id="GO:0035372">
    <property type="term" value="P:protein localization to microtubule"/>
    <property type="evidence" value="ECO:0007669"/>
    <property type="project" value="UniProtKB-ARBA"/>
</dbReference>
<keyword evidence="21" id="KW-1185">Reference proteome</keyword>
<comment type="similarity">
    <text evidence="4">Belongs to the MAPRE family.</text>
</comment>
<evidence type="ECO:0000256" key="15">
    <source>
        <dbReference type="PROSITE-ProRule" id="PRU00576"/>
    </source>
</evidence>
<dbReference type="InterPro" id="IPR013174">
    <property type="entry name" value="DPM3"/>
</dbReference>
<dbReference type="GO" id="GO:0072686">
    <property type="term" value="C:mitotic spindle"/>
    <property type="evidence" value="ECO:0007669"/>
    <property type="project" value="UniProtKB-ARBA"/>
</dbReference>
<dbReference type="Pfam" id="PF03271">
    <property type="entry name" value="EB1"/>
    <property type="match status" value="1"/>
</dbReference>
<keyword evidence="13" id="KW-0206">Cytoskeleton</keyword>
<evidence type="ECO:0000256" key="12">
    <source>
        <dbReference type="ARBA" id="ARBA00023136"/>
    </source>
</evidence>
<evidence type="ECO:0000256" key="10">
    <source>
        <dbReference type="ARBA" id="ARBA00022824"/>
    </source>
</evidence>
<dbReference type="Gene3D" id="1.20.5.1430">
    <property type="match status" value="1"/>
</dbReference>
<proteinExistence type="inferred from homology"/>
<dbReference type="Pfam" id="PF08285">
    <property type="entry name" value="DPM3"/>
    <property type="match status" value="1"/>
</dbReference>
<dbReference type="PANTHER" id="PTHR10623">
    <property type="entry name" value="MICROTUBULE-ASSOCIATED PROTEIN RP/EB FAMILY MEMBER"/>
    <property type="match status" value="1"/>
</dbReference>
<comment type="caution">
    <text evidence="20">The sequence shown here is derived from an EMBL/GenBank/DDBJ whole genome shotgun (WGS) entry which is preliminary data.</text>
</comment>
<evidence type="ECO:0000313" key="20">
    <source>
        <dbReference type="EMBL" id="KAJ2008060.1"/>
    </source>
</evidence>
<keyword evidence="5" id="KW-0963">Cytoplasm</keyword>
<keyword evidence="14" id="KW-0131">Cell cycle</keyword>
<comment type="similarity">
    <text evidence="3">Belongs to the DPM3 family.</text>
</comment>
<protein>
    <submittedName>
        <fullName evidence="20">Microtubule integrity protein mal3</fullName>
    </submittedName>
</protein>
<dbReference type="SUPFAM" id="SSF140612">
    <property type="entry name" value="EB1 dimerisation domain-like"/>
    <property type="match status" value="1"/>
</dbReference>
<dbReference type="InterPro" id="IPR027328">
    <property type="entry name" value="MAPRE"/>
</dbReference>
<organism evidence="20 21">
    <name type="scientific">Coemansia thaxteri</name>
    <dbReference type="NCBI Taxonomy" id="2663907"/>
    <lineage>
        <taxon>Eukaryota</taxon>
        <taxon>Fungi</taxon>
        <taxon>Fungi incertae sedis</taxon>
        <taxon>Zoopagomycota</taxon>
        <taxon>Kickxellomycotina</taxon>
        <taxon>Kickxellomycetes</taxon>
        <taxon>Kickxellales</taxon>
        <taxon>Kickxellaceae</taxon>
        <taxon>Coemansia</taxon>
    </lineage>
</organism>
<evidence type="ECO:0000256" key="16">
    <source>
        <dbReference type="SAM" id="MobiDB-lite"/>
    </source>
</evidence>
<keyword evidence="8 15" id="KW-0493">Microtubule</keyword>
<dbReference type="Proteomes" id="UP001150907">
    <property type="component" value="Unassembled WGS sequence"/>
</dbReference>
<dbReference type="GO" id="GO:0051010">
    <property type="term" value="F:microtubule plus-end binding"/>
    <property type="evidence" value="ECO:0007669"/>
    <property type="project" value="UniProtKB-ARBA"/>
</dbReference>
<dbReference type="AlphaFoldDB" id="A0A9W8BK75"/>
<evidence type="ECO:0000259" key="19">
    <source>
        <dbReference type="PROSITE" id="PS51230"/>
    </source>
</evidence>
<evidence type="ECO:0000256" key="11">
    <source>
        <dbReference type="ARBA" id="ARBA00022989"/>
    </source>
</evidence>
<feature type="transmembrane region" description="Helical" evidence="17">
    <location>
        <begin position="7"/>
        <end position="29"/>
    </location>
</feature>
<evidence type="ECO:0000313" key="21">
    <source>
        <dbReference type="Proteomes" id="UP001150907"/>
    </source>
</evidence>
<keyword evidence="6" id="KW-0132">Cell division</keyword>
<evidence type="ECO:0000256" key="8">
    <source>
        <dbReference type="ARBA" id="ARBA00022701"/>
    </source>
</evidence>
<dbReference type="EMBL" id="JANBQF010000012">
    <property type="protein sequence ID" value="KAJ2008060.1"/>
    <property type="molecule type" value="Genomic_DNA"/>
</dbReference>
<evidence type="ECO:0000256" key="1">
    <source>
        <dbReference type="ARBA" id="ARBA00004245"/>
    </source>
</evidence>
<feature type="domain" description="EB1 C-terminal" evidence="19">
    <location>
        <begin position="259"/>
        <end position="333"/>
    </location>
</feature>
<keyword evidence="10" id="KW-0256">Endoplasmic reticulum</keyword>
<feature type="domain" description="Calponin-homology (CH)" evidence="18">
    <location>
        <begin position="67"/>
        <end position="177"/>
    </location>
</feature>
<dbReference type="FunFam" id="1.10.418.10:FF:000028">
    <property type="entry name" value="RP/EB family microtubule-associated protein"/>
    <property type="match status" value="1"/>
</dbReference>
<dbReference type="InterPro" id="IPR036133">
    <property type="entry name" value="EB1_C_sf"/>
</dbReference>
<feature type="transmembrane region" description="Helical" evidence="17">
    <location>
        <begin position="35"/>
        <end position="54"/>
    </location>
</feature>
<evidence type="ECO:0000256" key="4">
    <source>
        <dbReference type="ARBA" id="ARBA00010729"/>
    </source>
</evidence>
<evidence type="ECO:0000256" key="6">
    <source>
        <dbReference type="ARBA" id="ARBA00022618"/>
    </source>
</evidence>
<keyword evidence="12 17" id="KW-0472">Membrane</keyword>
<evidence type="ECO:0000256" key="9">
    <source>
        <dbReference type="ARBA" id="ARBA00022776"/>
    </source>
</evidence>
<comment type="subcellular location">
    <subcellularLocation>
        <location evidence="1">Cytoplasm</location>
        <location evidence="1">Cytoskeleton</location>
    </subcellularLocation>
    <subcellularLocation>
        <location evidence="2">Endoplasmic reticulum membrane</location>
        <topology evidence="2">Multi-pass membrane protein</topology>
    </subcellularLocation>
</comment>
<name>A0A9W8BK75_9FUNG</name>
<dbReference type="GO" id="GO:0030473">
    <property type="term" value="P:nuclear migration along microtubule"/>
    <property type="evidence" value="ECO:0007669"/>
    <property type="project" value="UniProtKB-ARBA"/>
</dbReference>
<dbReference type="GO" id="GO:0035371">
    <property type="term" value="C:microtubule plus-end"/>
    <property type="evidence" value="ECO:0007669"/>
    <property type="project" value="UniProtKB-ARBA"/>
</dbReference>
<dbReference type="PROSITE" id="PS51230">
    <property type="entry name" value="EB1_C"/>
    <property type="match status" value="1"/>
</dbReference>
<feature type="region of interest" description="Disordered" evidence="16">
    <location>
        <begin position="187"/>
        <end position="264"/>
    </location>
</feature>
<evidence type="ECO:0000256" key="2">
    <source>
        <dbReference type="ARBA" id="ARBA00004477"/>
    </source>
</evidence>
<dbReference type="InterPro" id="IPR036872">
    <property type="entry name" value="CH_dom_sf"/>
</dbReference>
<dbReference type="GO" id="GO:0051301">
    <property type="term" value="P:cell division"/>
    <property type="evidence" value="ECO:0007669"/>
    <property type="project" value="UniProtKB-KW"/>
</dbReference>
<evidence type="ECO:0000256" key="7">
    <source>
        <dbReference type="ARBA" id="ARBA00022692"/>
    </source>
</evidence>
<dbReference type="Gene3D" id="1.10.418.10">
    <property type="entry name" value="Calponin-like domain"/>
    <property type="match status" value="1"/>
</dbReference>
<gene>
    <name evidence="20" type="primary">BIM1</name>
    <name evidence="20" type="ORF">H4R26_000404</name>
</gene>
<evidence type="ECO:0000256" key="3">
    <source>
        <dbReference type="ARBA" id="ARBA00010430"/>
    </source>
</evidence>
<evidence type="ECO:0000256" key="13">
    <source>
        <dbReference type="ARBA" id="ARBA00023212"/>
    </source>
</evidence>
<evidence type="ECO:0000259" key="18">
    <source>
        <dbReference type="PROSITE" id="PS50021"/>
    </source>
</evidence>
<evidence type="ECO:0000256" key="17">
    <source>
        <dbReference type="SAM" id="Phobius"/>
    </source>
</evidence>
<dbReference type="InterPro" id="IPR001715">
    <property type="entry name" value="CH_dom"/>
</dbReference>
<dbReference type="GO" id="GO:0005789">
    <property type="term" value="C:endoplasmic reticulum membrane"/>
    <property type="evidence" value="ECO:0007669"/>
    <property type="project" value="UniProtKB-SubCell"/>
</dbReference>
<keyword evidence="7 17" id="KW-0812">Transmembrane</keyword>
<feature type="compositionally biased region" description="Low complexity" evidence="16">
    <location>
        <begin position="207"/>
        <end position="258"/>
    </location>
</feature>
<evidence type="ECO:0000256" key="5">
    <source>
        <dbReference type="ARBA" id="ARBA00022490"/>
    </source>
</evidence>
<keyword evidence="11 17" id="KW-1133">Transmembrane helix</keyword>
<sequence length="365" mass="40311">MTRAHSAATTLAVVGGLWVLGLVGVLPLSDTVREQVWPALPLLAVVSLGAYAFVNIGLNLLTFRECPEAYHELMQEIQEAKDDLRTKNLLRTNYTKVEQLGSGAAYCQIFDSIYGDVRLERVKFSANQEYEYAENYAILQNTMKKHKVDKPVDPPRLMKCRLQDNLEFLQWLKRFWDSYSPGVAYDAESRRSGKPVGAPDAHHRPMSSASSARSSSAGAYRTRPAPSAVSRVAARPPVAGGVRSAAAAARPGSRTTASIPGASAQQVQELSRQIAEAKGLIETAEKERDFYFTKLREIEVYIQQTEFEPGSDGEAVAKQIQTILYSTEDGSADDVDLSHVDLQDEQYDPVTGQMGHLHVDEEETF</sequence>
<dbReference type="PROSITE" id="PS50021">
    <property type="entry name" value="CH"/>
    <property type="match status" value="1"/>
</dbReference>
<dbReference type="InterPro" id="IPR004953">
    <property type="entry name" value="EB1_C"/>
</dbReference>
<dbReference type="SUPFAM" id="SSF47576">
    <property type="entry name" value="Calponin-homology domain, CH-domain"/>
    <property type="match status" value="1"/>
</dbReference>
<accession>A0A9W8BK75</accession>
<keyword evidence="9" id="KW-0498">Mitosis</keyword>
<reference evidence="20" key="1">
    <citation type="submission" date="2022-07" db="EMBL/GenBank/DDBJ databases">
        <title>Phylogenomic reconstructions and comparative analyses of Kickxellomycotina fungi.</title>
        <authorList>
            <person name="Reynolds N.K."/>
            <person name="Stajich J.E."/>
            <person name="Barry K."/>
            <person name="Grigoriev I.V."/>
            <person name="Crous P."/>
            <person name="Smith M.E."/>
        </authorList>
    </citation>
    <scope>NUCLEOTIDE SEQUENCE</scope>
    <source>
        <strain evidence="20">IMI 214461</strain>
    </source>
</reference>
<dbReference type="OrthoDB" id="2119228at2759"/>
<evidence type="ECO:0000256" key="14">
    <source>
        <dbReference type="ARBA" id="ARBA00023306"/>
    </source>
</evidence>